<keyword evidence="9" id="KW-1185">Reference proteome</keyword>
<dbReference type="EMBL" id="CP032157">
    <property type="protein sequence ID" value="AXY78418.1"/>
    <property type="molecule type" value="Genomic_DNA"/>
</dbReference>
<evidence type="ECO:0000259" key="7">
    <source>
        <dbReference type="Pfam" id="PF14322"/>
    </source>
</evidence>
<dbReference type="InterPro" id="IPR011990">
    <property type="entry name" value="TPR-like_helical_dom_sf"/>
</dbReference>
<proteinExistence type="inferred from homology"/>
<keyword evidence="4" id="KW-0472">Membrane</keyword>
<evidence type="ECO:0000313" key="9">
    <source>
        <dbReference type="Proteomes" id="UP000263900"/>
    </source>
</evidence>
<protein>
    <submittedName>
        <fullName evidence="8">RagB/SusD family nutrient uptake outer membrane protein</fullName>
    </submittedName>
</protein>
<comment type="similarity">
    <text evidence="2">Belongs to the SusD family.</text>
</comment>
<dbReference type="GO" id="GO:0009279">
    <property type="term" value="C:cell outer membrane"/>
    <property type="evidence" value="ECO:0007669"/>
    <property type="project" value="UniProtKB-SubCell"/>
</dbReference>
<dbReference type="InterPro" id="IPR033985">
    <property type="entry name" value="SusD-like_N"/>
</dbReference>
<dbReference type="AlphaFoldDB" id="A0A3B7MWE6"/>
<evidence type="ECO:0000256" key="1">
    <source>
        <dbReference type="ARBA" id="ARBA00004442"/>
    </source>
</evidence>
<dbReference type="Pfam" id="PF07980">
    <property type="entry name" value="SusD_RagB"/>
    <property type="match status" value="1"/>
</dbReference>
<keyword evidence="5" id="KW-0998">Cell outer membrane</keyword>
<dbReference type="Pfam" id="PF14322">
    <property type="entry name" value="SusD-like_3"/>
    <property type="match status" value="1"/>
</dbReference>
<dbReference type="PROSITE" id="PS51257">
    <property type="entry name" value="PROKAR_LIPOPROTEIN"/>
    <property type="match status" value="1"/>
</dbReference>
<evidence type="ECO:0000256" key="4">
    <source>
        <dbReference type="ARBA" id="ARBA00023136"/>
    </source>
</evidence>
<dbReference type="Gene3D" id="1.25.40.390">
    <property type="match status" value="1"/>
</dbReference>
<dbReference type="RefSeq" id="WP_119054290.1">
    <property type="nucleotide sequence ID" value="NZ_CP032157.1"/>
</dbReference>
<reference evidence="8 9" key="1">
    <citation type="submission" date="2018-09" db="EMBL/GenBank/DDBJ databases">
        <title>Genome sequencing of strain 6GH32-13.</title>
        <authorList>
            <person name="Weon H.-Y."/>
            <person name="Heo J."/>
            <person name="Kwon S.-W."/>
        </authorList>
    </citation>
    <scope>NUCLEOTIDE SEQUENCE [LARGE SCALE GENOMIC DNA]</scope>
    <source>
        <strain evidence="8 9">5GH32-13</strain>
    </source>
</reference>
<dbReference type="KEGG" id="pseg:D3H65_32470"/>
<dbReference type="SUPFAM" id="SSF48452">
    <property type="entry name" value="TPR-like"/>
    <property type="match status" value="1"/>
</dbReference>
<comment type="subcellular location">
    <subcellularLocation>
        <location evidence="1">Cell outer membrane</location>
    </subcellularLocation>
</comment>
<name>A0A3B7MWE6_9BACT</name>
<sequence length="616" mass="70283">MKNIKYIPLIAICSIVFSTSCEKFLDRQPDNKIDEETVFTNWDKVNGEANKLYRDMRDRDRGIVGLQDFSISGITDECKGTQVEQAIPDQFNFGSFGPSIGMPSKANGMYWGDFYNSIRKANVFIAGVEKYKSPDNPLQPGDLKNRVAEAHFMRAYFHWLVARWYGDIIYMDYVADLAKNEQFARQSWPDFLKKILADLDFAINELPVRHLDVEFGRIDKGAAMALKAVVLYMNASPMYNGGKLPGNDTRVGREQYAAYDKQKWKLAADAAKAVIDLKNGTGQRYSLYMGKGSDFQAESNNKVYARIKQIYIDPAAIQNEWLLIISNNKAESWQGDHIPPSYGGGSRLQPLQEQVDEYEFIGNDGYGYATYDPQAAAKGWDEKQPYEKRDPRFYSDVMYHGATYQNKIINTATGSDKIGASNATSTGYYLRKFYHEDWKRSGGWPLHFPSIRLPEMMLIYCEAMNRFSGPSAEIYTMLNTLRARSFMAPVPPGLDENALHKYIQRERRVEHFYENKRYFYARWNLEPDSPAEIAQEAAYKAAPVPANVWPYPRTQRAAHGMTPVADPAGTMVVGGVNYRMQRFKLEDRVFTAKNYYFPLVASEIANAPSLIQSPNW</sequence>
<dbReference type="InterPro" id="IPR012944">
    <property type="entry name" value="SusD_RagB_dom"/>
</dbReference>
<feature type="domain" description="RagB/SusD" evidence="6">
    <location>
        <begin position="329"/>
        <end position="616"/>
    </location>
</feature>
<organism evidence="8 9">
    <name type="scientific">Paraflavitalea soli</name>
    <dbReference type="NCBI Taxonomy" id="2315862"/>
    <lineage>
        <taxon>Bacteria</taxon>
        <taxon>Pseudomonadati</taxon>
        <taxon>Bacteroidota</taxon>
        <taxon>Chitinophagia</taxon>
        <taxon>Chitinophagales</taxon>
        <taxon>Chitinophagaceae</taxon>
        <taxon>Paraflavitalea</taxon>
    </lineage>
</organism>
<feature type="domain" description="SusD-like N-terminal" evidence="7">
    <location>
        <begin position="23"/>
        <end position="227"/>
    </location>
</feature>
<dbReference type="Proteomes" id="UP000263900">
    <property type="component" value="Chromosome"/>
</dbReference>
<gene>
    <name evidence="8" type="ORF">D3H65_32470</name>
</gene>
<evidence type="ECO:0000256" key="2">
    <source>
        <dbReference type="ARBA" id="ARBA00006275"/>
    </source>
</evidence>
<keyword evidence="3" id="KW-0732">Signal</keyword>
<evidence type="ECO:0000256" key="3">
    <source>
        <dbReference type="ARBA" id="ARBA00022729"/>
    </source>
</evidence>
<evidence type="ECO:0000259" key="6">
    <source>
        <dbReference type="Pfam" id="PF07980"/>
    </source>
</evidence>
<accession>A0A3B7MWE6</accession>
<evidence type="ECO:0000313" key="8">
    <source>
        <dbReference type="EMBL" id="AXY78418.1"/>
    </source>
</evidence>
<dbReference type="OrthoDB" id="608091at2"/>
<evidence type="ECO:0000256" key="5">
    <source>
        <dbReference type="ARBA" id="ARBA00023237"/>
    </source>
</evidence>